<evidence type="ECO:0000256" key="7">
    <source>
        <dbReference type="ARBA" id="ARBA00023235"/>
    </source>
</evidence>
<comment type="subcellular location">
    <subcellularLocation>
        <location evidence="1">Membrane</location>
        <topology evidence="1">Multi-pass membrane protein</topology>
    </subcellularLocation>
</comment>
<reference evidence="11" key="1">
    <citation type="submission" date="2023-07" db="EMBL/GenBank/DDBJ databases">
        <title>Description of three actinobacteria isolated from air of manufacturing shop in a pharmaceutical factory.</title>
        <authorList>
            <person name="Zhang D.-F."/>
        </authorList>
    </citation>
    <scope>NUCLEOTIDE SEQUENCE [LARGE SCALE GENOMIC DNA]</scope>
    <source>
        <strain evidence="11">CCTCC AB 2011122</strain>
    </source>
</reference>
<evidence type="ECO:0000259" key="9">
    <source>
        <dbReference type="Pfam" id="PF18916"/>
    </source>
</evidence>
<accession>A0ABU1FP14</accession>
<protein>
    <submittedName>
        <fullName evidence="10">Lycopene cyclase domain-containing protein</fullName>
    </submittedName>
</protein>
<dbReference type="Proteomes" id="UP001260072">
    <property type="component" value="Unassembled WGS sequence"/>
</dbReference>
<evidence type="ECO:0000313" key="10">
    <source>
        <dbReference type="EMBL" id="MDR5693492.1"/>
    </source>
</evidence>
<evidence type="ECO:0000256" key="2">
    <source>
        <dbReference type="ARBA" id="ARBA00004829"/>
    </source>
</evidence>
<feature type="domain" description="Lycopene cyclase" evidence="9">
    <location>
        <begin position="2"/>
        <end position="89"/>
    </location>
</feature>
<dbReference type="RefSeq" id="WP_310521759.1">
    <property type="nucleotide sequence ID" value="NZ_BAABBS010000002.1"/>
</dbReference>
<comment type="pathway">
    <text evidence="2">Carotenoid biosynthesis.</text>
</comment>
<evidence type="ECO:0000313" key="11">
    <source>
        <dbReference type="Proteomes" id="UP001260072"/>
    </source>
</evidence>
<keyword evidence="3 8" id="KW-0812">Transmembrane</keyword>
<dbReference type="InterPro" id="IPR017825">
    <property type="entry name" value="Lycopene_cyclase_dom"/>
</dbReference>
<gene>
    <name evidence="10" type="ORF">RH861_15560</name>
</gene>
<dbReference type="NCBIfam" id="TIGR03462">
    <property type="entry name" value="CarR_dom_SF"/>
    <property type="match status" value="1"/>
</dbReference>
<feature type="transmembrane region" description="Helical" evidence="8">
    <location>
        <begin position="80"/>
        <end position="98"/>
    </location>
</feature>
<evidence type="ECO:0000256" key="1">
    <source>
        <dbReference type="ARBA" id="ARBA00004141"/>
    </source>
</evidence>
<evidence type="ECO:0000256" key="8">
    <source>
        <dbReference type="SAM" id="Phobius"/>
    </source>
</evidence>
<proteinExistence type="predicted"/>
<keyword evidence="5 8" id="KW-1133">Transmembrane helix</keyword>
<sequence length="124" mass="13110">MTYTLMSLPFVAAAILAAWAWRPRDAAAARRRRNAMLVAAVALFVLTAVFDSLIIGTGIVAYDDGQRSGLTIGLAPIEDFLYPLAGVLLLPAVWGLAVRRWPGGSPRALAAAAGDGTEDTEERA</sequence>
<dbReference type="Pfam" id="PF18916">
    <property type="entry name" value="Lycopene_cyc"/>
    <property type="match status" value="1"/>
</dbReference>
<evidence type="ECO:0000256" key="6">
    <source>
        <dbReference type="ARBA" id="ARBA00023136"/>
    </source>
</evidence>
<keyword evidence="6 8" id="KW-0472">Membrane</keyword>
<keyword evidence="11" id="KW-1185">Reference proteome</keyword>
<comment type="caution">
    <text evidence="10">The sequence shown here is derived from an EMBL/GenBank/DDBJ whole genome shotgun (WGS) entry which is preliminary data.</text>
</comment>
<evidence type="ECO:0000256" key="4">
    <source>
        <dbReference type="ARBA" id="ARBA00022746"/>
    </source>
</evidence>
<evidence type="ECO:0000256" key="5">
    <source>
        <dbReference type="ARBA" id="ARBA00022989"/>
    </source>
</evidence>
<keyword evidence="7" id="KW-0413">Isomerase</keyword>
<dbReference type="EMBL" id="JAVKGS010000005">
    <property type="protein sequence ID" value="MDR5693492.1"/>
    <property type="molecule type" value="Genomic_DNA"/>
</dbReference>
<feature type="transmembrane region" description="Helical" evidence="8">
    <location>
        <begin position="6"/>
        <end position="23"/>
    </location>
</feature>
<feature type="transmembrane region" description="Helical" evidence="8">
    <location>
        <begin position="35"/>
        <end position="60"/>
    </location>
</feature>
<organism evidence="10 11">
    <name type="scientific">Agromyces indicus</name>
    <dbReference type="NCBI Taxonomy" id="758919"/>
    <lineage>
        <taxon>Bacteria</taxon>
        <taxon>Bacillati</taxon>
        <taxon>Actinomycetota</taxon>
        <taxon>Actinomycetes</taxon>
        <taxon>Micrococcales</taxon>
        <taxon>Microbacteriaceae</taxon>
        <taxon>Agromyces</taxon>
    </lineage>
</organism>
<keyword evidence="4" id="KW-0125">Carotenoid biosynthesis</keyword>
<name>A0ABU1FP14_9MICO</name>
<evidence type="ECO:0000256" key="3">
    <source>
        <dbReference type="ARBA" id="ARBA00022692"/>
    </source>
</evidence>